<evidence type="ECO:0000259" key="10">
    <source>
        <dbReference type="PROSITE" id="PS50011"/>
    </source>
</evidence>
<feature type="region of interest" description="Disordered" evidence="9">
    <location>
        <begin position="303"/>
        <end position="491"/>
    </location>
</feature>
<dbReference type="Pfam" id="PF00069">
    <property type="entry name" value="Pkinase"/>
    <property type="match status" value="1"/>
</dbReference>
<keyword evidence="4" id="KW-0547">Nucleotide-binding</keyword>
<keyword evidence="2" id="KW-0723">Serine/threonine-protein kinase</keyword>
<feature type="compositionally biased region" description="Low complexity" evidence="9">
    <location>
        <begin position="331"/>
        <end position="340"/>
    </location>
</feature>
<dbReference type="AlphaFoldDB" id="A0A0D6RA20"/>
<evidence type="ECO:0000256" key="9">
    <source>
        <dbReference type="SAM" id="MobiDB-lite"/>
    </source>
</evidence>
<feature type="region of interest" description="Disordered" evidence="9">
    <location>
        <begin position="577"/>
        <end position="608"/>
    </location>
</feature>
<evidence type="ECO:0000256" key="3">
    <source>
        <dbReference type="ARBA" id="ARBA00022679"/>
    </source>
</evidence>
<feature type="compositionally biased region" description="Polar residues" evidence="9">
    <location>
        <begin position="380"/>
        <end position="389"/>
    </location>
</feature>
<feature type="compositionally biased region" description="Basic and acidic residues" evidence="9">
    <location>
        <begin position="461"/>
        <end position="476"/>
    </location>
</feature>
<dbReference type="SUPFAM" id="SSF56112">
    <property type="entry name" value="Protein kinase-like (PK-like)"/>
    <property type="match status" value="1"/>
</dbReference>
<organism evidence="11">
    <name type="scientific">Araucaria cunninghamii</name>
    <name type="common">Hoop pine</name>
    <name type="synonym">Moreton Bay pine</name>
    <dbReference type="NCBI Taxonomy" id="56994"/>
    <lineage>
        <taxon>Eukaryota</taxon>
        <taxon>Viridiplantae</taxon>
        <taxon>Streptophyta</taxon>
        <taxon>Embryophyta</taxon>
        <taxon>Tracheophyta</taxon>
        <taxon>Spermatophyta</taxon>
        <taxon>Pinopsida</taxon>
        <taxon>Pinidae</taxon>
        <taxon>Conifers II</taxon>
        <taxon>Araucariales</taxon>
        <taxon>Araucariaceae</taxon>
        <taxon>Araucaria</taxon>
    </lineage>
</organism>
<evidence type="ECO:0000256" key="8">
    <source>
        <dbReference type="ARBA" id="ARBA00048679"/>
    </source>
</evidence>
<dbReference type="PROSITE" id="PS00108">
    <property type="entry name" value="PROTEIN_KINASE_ST"/>
    <property type="match status" value="1"/>
</dbReference>
<proteinExistence type="predicted"/>
<feature type="region of interest" description="Disordered" evidence="9">
    <location>
        <begin position="660"/>
        <end position="749"/>
    </location>
</feature>
<dbReference type="SMART" id="SM00220">
    <property type="entry name" value="S_TKc"/>
    <property type="match status" value="1"/>
</dbReference>
<feature type="domain" description="Protein kinase" evidence="10">
    <location>
        <begin position="29"/>
        <end position="299"/>
    </location>
</feature>
<dbReference type="PANTHER" id="PTHR22967:SF57">
    <property type="entry name" value="AUXILIN, ISOFORM A-RELATED"/>
    <property type="match status" value="1"/>
</dbReference>
<dbReference type="GO" id="GO:0005524">
    <property type="term" value="F:ATP binding"/>
    <property type="evidence" value="ECO:0007669"/>
    <property type="project" value="UniProtKB-KW"/>
</dbReference>
<keyword evidence="6" id="KW-0067">ATP-binding</keyword>
<comment type="catalytic activity">
    <reaction evidence="7">
        <text>L-threonyl-[protein] + ATP = O-phospho-L-threonyl-[protein] + ADP + H(+)</text>
        <dbReference type="Rhea" id="RHEA:46608"/>
        <dbReference type="Rhea" id="RHEA-COMP:11060"/>
        <dbReference type="Rhea" id="RHEA-COMP:11605"/>
        <dbReference type="ChEBI" id="CHEBI:15378"/>
        <dbReference type="ChEBI" id="CHEBI:30013"/>
        <dbReference type="ChEBI" id="CHEBI:30616"/>
        <dbReference type="ChEBI" id="CHEBI:61977"/>
        <dbReference type="ChEBI" id="CHEBI:456216"/>
        <dbReference type="EC" id="2.7.11.1"/>
    </reaction>
</comment>
<sequence>MWRLKHLMPNSKDQGGLEGKTVEVGAMKVQVRSVIAEGGFSCVYVARDPAQAGKQFALKHIICNDGESLDLVKKEVAVMRSLRGHPNVVNLHAQTVYDLGRTKECFLLLEFCEKALVNVLDNRGAAFFDEKQILLIFRDVCNAVYAMHCQSPPIAHRDLKAENVLMGSDGVWKLCDFGSTSTNHKRFERPEEMGIEEDIIRKHTTPAYRAPEMWDLYRRELISEKVDIWALGCLLYRIAYLKSAFDGESKLQILNGNYRIPEMPRYSSSLTELIKDMLTAGPEERPDIMQIWRRVNELMPFELRKSNPDRPPSMAASEVHVPTDARDHGIPAPTRRVPVPSRSPPLPPSKEQDHRSSPGVQPDSKATQGGNSGNPLGAFWSTQYAQESVSADEKGPVFDKDPGFESAFKQRSPSPDSHAKKGSKSPSNEHPSGTAHFSKKSGVSNLMKKVHGSSQMTPGKGFDEMNSETHRMRFNSDDSDEGGEYSTLSKVSPIKTLATESDGPFHDNSFNAFVAEFDYSKSTSGNSLGGQENLQAEIDRLKEELEQVRTEKAEITSKYEKLTAICRSQRQEIQELKQAFTTSKEQRQRPVPGSFQSPGQPQDKTEGSIWELQEGMSANNLPMKVSDAKGWQAFAEPHSAQLSKSLPSTARLSSGGHVIAENTATGSNGYRRQHQGSGASVPGADTWGFVEDSFTSINNNPHTSKSSGHAAFQDEIRVHPPVHNSNSSKSEGQSARSLTQSQPAGWAGF</sequence>
<protein>
    <recommendedName>
        <fullName evidence="1">non-specific serine/threonine protein kinase</fullName>
        <ecNumber evidence="1">2.7.11.1</ecNumber>
    </recommendedName>
</protein>
<dbReference type="EC" id="2.7.11.1" evidence="1"/>
<reference evidence="11" key="1">
    <citation type="submission" date="2015-03" db="EMBL/GenBank/DDBJ databases">
        <title>A transcriptome of Araucaria cunninghamii, an australian fine timber species.</title>
        <authorList>
            <person name="Jing Yi C.J.Y."/>
            <person name="Yin San L.Y.S."/>
            <person name="Abdul Karim S.S."/>
            <person name="Wan Azmi N.N."/>
            <person name="Hercus R.R."/>
            <person name="Croft L.L."/>
        </authorList>
    </citation>
    <scope>NUCLEOTIDE SEQUENCE</scope>
    <source>
        <strain evidence="11">MI0301</strain>
        <tissue evidence="11">Leaf</tissue>
    </source>
</reference>
<keyword evidence="5" id="KW-0418">Kinase</keyword>
<dbReference type="GO" id="GO:0005737">
    <property type="term" value="C:cytoplasm"/>
    <property type="evidence" value="ECO:0007669"/>
    <property type="project" value="TreeGrafter"/>
</dbReference>
<feature type="compositionally biased region" description="Polar residues" evidence="9">
    <location>
        <begin position="723"/>
        <end position="743"/>
    </location>
</feature>
<evidence type="ECO:0000256" key="6">
    <source>
        <dbReference type="ARBA" id="ARBA00022840"/>
    </source>
</evidence>
<evidence type="ECO:0000256" key="5">
    <source>
        <dbReference type="ARBA" id="ARBA00022777"/>
    </source>
</evidence>
<dbReference type="InterPro" id="IPR008271">
    <property type="entry name" value="Ser/Thr_kinase_AS"/>
</dbReference>
<feature type="compositionally biased region" description="Polar residues" evidence="9">
    <location>
        <begin position="693"/>
        <end position="707"/>
    </location>
</feature>
<keyword evidence="3" id="KW-0808">Transferase</keyword>
<feature type="compositionally biased region" description="Polar residues" evidence="9">
    <location>
        <begin position="662"/>
        <end position="678"/>
    </location>
</feature>
<dbReference type="InterPro" id="IPR011009">
    <property type="entry name" value="Kinase-like_dom_sf"/>
</dbReference>
<dbReference type="FunFam" id="1.10.510.10:FF:000349">
    <property type="entry name" value="probable serine/threonine-protein kinase DDB_G0280111"/>
    <property type="match status" value="1"/>
</dbReference>
<evidence type="ECO:0000256" key="7">
    <source>
        <dbReference type="ARBA" id="ARBA00047899"/>
    </source>
</evidence>
<comment type="catalytic activity">
    <reaction evidence="8">
        <text>L-seryl-[protein] + ATP = O-phospho-L-seryl-[protein] + ADP + H(+)</text>
        <dbReference type="Rhea" id="RHEA:17989"/>
        <dbReference type="Rhea" id="RHEA-COMP:9863"/>
        <dbReference type="Rhea" id="RHEA-COMP:11604"/>
        <dbReference type="ChEBI" id="CHEBI:15378"/>
        <dbReference type="ChEBI" id="CHEBI:29999"/>
        <dbReference type="ChEBI" id="CHEBI:30616"/>
        <dbReference type="ChEBI" id="CHEBI:83421"/>
        <dbReference type="ChEBI" id="CHEBI:456216"/>
        <dbReference type="EC" id="2.7.11.1"/>
    </reaction>
</comment>
<evidence type="ECO:0000313" key="11">
    <source>
        <dbReference type="EMBL" id="JAG99288.1"/>
    </source>
</evidence>
<evidence type="ECO:0000256" key="1">
    <source>
        <dbReference type="ARBA" id="ARBA00012513"/>
    </source>
</evidence>
<dbReference type="GO" id="GO:0004674">
    <property type="term" value="F:protein serine/threonine kinase activity"/>
    <property type="evidence" value="ECO:0007669"/>
    <property type="project" value="UniProtKB-KW"/>
</dbReference>
<evidence type="ECO:0000256" key="2">
    <source>
        <dbReference type="ARBA" id="ARBA00022527"/>
    </source>
</evidence>
<dbReference type="Gene3D" id="1.10.510.10">
    <property type="entry name" value="Transferase(Phosphotransferase) domain 1"/>
    <property type="match status" value="1"/>
</dbReference>
<dbReference type="PANTHER" id="PTHR22967">
    <property type="entry name" value="SERINE/THREONINE PROTEIN KINASE"/>
    <property type="match status" value="1"/>
</dbReference>
<dbReference type="EMBL" id="GCKF01003132">
    <property type="protein sequence ID" value="JAG99288.1"/>
    <property type="molecule type" value="Transcribed_RNA"/>
</dbReference>
<dbReference type="PROSITE" id="PS50011">
    <property type="entry name" value="PROTEIN_KINASE_DOM"/>
    <property type="match status" value="1"/>
</dbReference>
<dbReference type="InterPro" id="IPR000719">
    <property type="entry name" value="Prot_kinase_dom"/>
</dbReference>
<accession>A0A0D6RA20</accession>
<evidence type="ECO:0000256" key="4">
    <source>
        <dbReference type="ARBA" id="ARBA00022741"/>
    </source>
</evidence>
<feature type="compositionally biased region" description="Basic and acidic residues" evidence="9">
    <location>
        <begin position="391"/>
        <end position="403"/>
    </location>
</feature>
<name>A0A0D6RA20_ARACU</name>